<feature type="domain" description="TRNA-binding" evidence="4">
    <location>
        <begin position="6"/>
        <end position="110"/>
    </location>
</feature>
<name>A0A1J4T7E4_9BACT</name>
<dbReference type="InterPro" id="IPR012340">
    <property type="entry name" value="NA-bd_OB-fold"/>
</dbReference>
<proteinExistence type="predicted"/>
<gene>
    <name evidence="5" type="ORF">AUJ27_01300</name>
</gene>
<accession>A0A1J4T7E4</accession>
<dbReference type="FunFam" id="2.40.50.140:FF:000165">
    <property type="entry name" value="Chaperone CsaA"/>
    <property type="match status" value="1"/>
</dbReference>
<evidence type="ECO:0000313" key="5">
    <source>
        <dbReference type="EMBL" id="OIO08060.1"/>
    </source>
</evidence>
<dbReference type="EMBL" id="MNUU01000023">
    <property type="protein sequence ID" value="OIO08060.1"/>
    <property type="molecule type" value="Genomic_DNA"/>
</dbReference>
<keyword evidence="1 3" id="KW-0820">tRNA-binding</keyword>
<organism evidence="5 6">
    <name type="scientific">Candidatus Falkowbacteria bacterium CG1_02_37_44</name>
    <dbReference type="NCBI Taxonomy" id="1805146"/>
    <lineage>
        <taxon>Bacteria</taxon>
        <taxon>Candidatus Falkowiibacteriota</taxon>
    </lineage>
</organism>
<dbReference type="InterPro" id="IPR051270">
    <property type="entry name" value="Tyrosine-tRNA_ligase_regulator"/>
</dbReference>
<sequence length="110" mass="12198">MATFDDFQKIDIRVGEIIKAEDFPEARKPSYKLKINLGDGIGIKKSIAQLAQNYKIEELIGKQILCVVNFSPRQIGPAVSEVLALGVPDENNECILVIPDKKVKLGGRLY</sequence>
<dbReference type="NCBIfam" id="NF007494">
    <property type="entry name" value="PRK10089.1-3"/>
    <property type="match status" value="1"/>
</dbReference>
<dbReference type="AlphaFoldDB" id="A0A1J4T7E4"/>
<keyword evidence="2 3" id="KW-0694">RNA-binding</keyword>
<evidence type="ECO:0000256" key="2">
    <source>
        <dbReference type="ARBA" id="ARBA00022884"/>
    </source>
</evidence>
<evidence type="ECO:0000259" key="4">
    <source>
        <dbReference type="PROSITE" id="PS50886"/>
    </source>
</evidence>
<dbReference type="Pfam" id="PF01588">
    <property type="entry name" value="tRNA_bind"/>
    <property type="match status" value="1"/>
</dbReference>
<comment type="caution">
    <text evidence="5">The sequence shown here is derived from an EMBL/GenBank/DDBJ whole genome shotgun (WGS) entry which is preliminary data.</text>
</comment>
<dbReference type="Gene3D" id="2.40.50.140">
    <property type="entry name" value="Nucleic acid-binding proteins"/>
    <property type="match status" value="1"/>
</dbReference>
<reference evidence="5 6" key="1">
    <citation type="journal article" date="2016" name="Environ. Microbiol.">
        <title>Genomic resolution of a cold subsurface aquifer community provides metabolic insights for novel microbes adapted to high CO concentrations.</title>
        <authorList>
            <person name="Probst A.J."/>
            <person name="Castelle C.J."/>
            <person name="Singh A."/>
            <person name="Brown C.T."/>
            <person name="Anantharaman K."/>
            <person name="Sharon I."/>
            <person name="Hug L.A."/>
            <person name="Burstein D."/>
            <person name="Emerson J.B."/>
            <person name="Thomas B.C."/>
            <person name="Banfield J.F."/>
        </authorList>
    </citation>
    <scope>NUCLEOTIDE SEQUENCE [LARGE SCALE GENOMIC DNA]</scope>
    <source>
        <strain evidence="5">CG1_02_37_44</strain>
    </source>
</reference>
<dbReference type="SUPFAM" id="SSF50249">
    <property type="entry name" value="Nucleic acid-binding proteins"/>
    <property type="match status" value="1"/>
</dbReference>
<dbReference type="Proteomes" id="UP000183192">
    <property type="component" value="Unassembled WGS sequence"/>
</dbReference>
<dbReference type="InterPro" id="IPR008231">
    <property type="entry name" value="CsaA"/>
</dbReference>
<protein>
    <submittedName>
        <fullName evidence="5">tRNA-binding protein</fullName>
    </submittedName>
</protein>
<dbReference type="PROSITE" id="PS50886">
    <property type="entry name" value="TRBD"/>
    <property type="match status" value="1"/>
</dbReference>
<dbReference type="PANTHER" id="PTHR11586:SF37">
    <property type="entry name" value="TRNA-BINDING DOMAIN-CONTAINING PROTEIN"/>
    <property type="match status" value="1"/>
</dbReference>
<dbReference type="InterPro" id="IPR002547">
    <property type="entry name" value="tRNA-bd_dom"/>
</dbReference>
<evidence type="ECO:0000256" key="3">
    <source>
        <dbReference type="PROSITE-ProRule" id="PRU00209"/>
    </source>
</evidence>
<dbReference type="PANTHER" id="PTHR11586">
    <property type="entry name" value="TRNA-AMINOACYLATION COFACTOR ARC1 FAMILY MEMBER"/>
    <property type="match status" value="1"/>
</dbReference>
<dbReference type="NCBIfam" id="NF007495">
    <property type="entry name" value="PRK10089.1-4"/>
    <property type="match status" value="1"/>
</dbReference>
<dbReference type="STRING" id="1805146.AUJ27_01300"/>
<dbReference type="CDD" id="cd02798">
    <property type="entry name" value="tRNA_bind_CsaA"/>
    <property type="match status" value="1"/>
</dbReference>
<evidence type="ECO:0000256" key="1">
    <source>
        <dbReference type="ARBA" id="ARBA00022555"/>
    </source>
</evidence>
<dbReference type="GO" id="GO:0000049">
    <property type="term" value="F:tRNA binding"/>
    <property type="evidence" value="ECO:0007669"/>
    <property type="project" value="UniProtKB-UniRule"/>
</dbReference>
<evidence type="ECO:0000313" key="6">
    <source>
        <dbReference type="Proteomes" id="UP000183192"/>
    </source>
</evidence>
<dbReference type="NCBIfam" id="TIGR02222">
    <property type="entry name" value="chap_CsaA"/>
    <property type="match status" value="1"/>
</dbReference>